<evidence type="ECO:0000256" key="1">
    <source>
        <dbReference type="SAM" id="MobiDB-lite"/>
    </source>
</evidence>
<dbReference type="OrthoDB" id="10515697at2759"/>
<feature type="compositionally biased region" description="Polar residues" evidence="1">
    <location>
        <begin position="130"/>
        <end position="143"/>
    </location>
</feature>
<evidence type="ECO:0000313" key="3">
    <source>
        <dbReference type="Proteomes" id="UP000006906"/>
    </source>
</evidence>
<reference evidence="2 3" key="1">
    <citation type="journal article" date="2007" name="Science">
        <title>The Chlamydomonas genome reveals the evolution of key animal and plant functions.</title>
        <authorList>
            <person name="Merchant S.S."/>
            <person name="Prochnik S.E."/>
            <person name="Vallon O."/>
            <person name="Harris E.H."/>
            <person name="Karpowicz S.J."/>
            <person name="Witman G.B."/>
            <person name="Terry A."/>
            <person name="Salamov A."/>
            <person name="Fritz-Laylin L.K."/>
            <person name="Marechal-Drouard L."/>
            <person name="Marshall W.F."/>
            <person name="Qu L.H."/>
            <person name="Nelson D.R."/>
            <person name="Sanderfoot A.A."/>
            <person name="Spalding M.H."/>
            <person name="Kapitonov V.V."/>
            <person name="Ren Q."/>
            <person name="Ferris P."/>
            <person name="Lindquist E."/>
            <person name="Shapiro H."/>
            <person name="Lucas S.M."/>
            <person name="Grimwood J."/>
            <person name="Schmutz J."/>
            <person name="Cardol P."/>
            <person name="Cerutti H."/>
            <person name="Chanfreau G."/>
            <person name="Chen C.L."/>
            <person name="Cognat V."/>
            <person name="Croft M.T."/>
            <person name="Dent R."/>
            <person name="Dutcher S."/>
            <person name="Fernandez E."/>
            <person name="Fukuzawa H."/>
            <person name="Gonzalez-Ballester D."/>
            <person name="Gonzalez-Halphen D."/>
            <person name="Hallmann A."/>
            <person name="Hanikenne M."/>
            <person name="Hippler M."/>
            <person name="Inwood W."/>
            <person name="Jabbari K."/>
            <person name="Kalanon M."/>
            <person name="Kuras R."/>
            <person name="Lefebvre P.A."/>
            <person name="Lemaire S.D."/>
            <person name="Lobanov A.V."/>
            <person name="Lohr M."/>
            <person name="Manuell A."/>
            <person name="Meier I."/>
            <person name="Mets L."/>
            <person name="Mittag M."/>
            <person name="Mittelmeier T."/>
            <person name="Moroney J.V."/>
            <person name="Moseley J."/>
            <person name="Napoli C."/>
            <person name="Nedelcu A.M."/>
            <person name="Niyogi K."/>
            <person name="Novoselov S.V."/>
            <person name="Paulsen I.T."/>
            <person name="Pazour G."/>
            <person name="Purton S."/>
            <person name="Ral J.P."/>
            <person name="Riano-Pachon D.M."/>
            <person name="Riekhof W."/>
            <person name="Rymarquis L."/>
            <person name="Schroda M."/>
            <person name="Stern D."/>
            <person name="Umen J."/>
            <person name="Willows R."/>
            <person name="Wilson N."/>
            <person name="Zimmer S.L."/>
            <person name="Allmer J."/>
            <person name="Balk J."/>
            <person name="Bisova K."/>
            <person name="Chen C.J."/>
            <person name="Elias M."/>
            <person name="Gendler K."/>
            <person name="Hauser C."/>
            <person name="Lamb M.R."/>
            <person name="Ledford H."/>
            <person name="Long J.C."/>
            <person name="Minagawa J."/>
            <person name="Page M.D."/>
            <person name="Pan J."/>
            <person name="Pootakham W."/>
            <person name="Roje S."/>
            <person name="Rose A."/>
            <person name="Stahlberg E."/>
            <person name="Terauchi A.M."/>
            <person name="Yang P."/>
            <person name="Ball S."/>
            <person name="Bowler C."/>
            <person name="Dieckmann C.L."/>
            <person name="Gladyshev V.N."/>
            <person name="Green P."/>
            <person name="Jorgensen R."/>
            <person name="Mayfield S."/>
            <person name="Mueller-Roeber B."/>
            <person name="Rajamani S."/>
            <person name="Sayre R.T."/>
            <person name="Brokstein P."/>
            <person name="Dubchak I."/>
            <person name="Goodstein D."/>
            <person name="Hornick L."/>
            <person name="Huang Y.W."/>
            <person name="Jhaveri J."/>
            <person name="Luo Y."/>
            <person name="Martinez D."/>
            <person name="Ngau W.C."/>
            <person name="Otillar B."/>
            <person name="Poliakov A."/>
            <person name="Porter A."/>
            <person name="Szajkowski L."/>
            <person name="Werner G."/>
            <person name="Zhou K."/>
            <person name="Grigoriev I.V."/>
            <person name="Rokhsar D.S."/>
            <person name="Grossman A.R."/>
        </authorList>
    </citation>
    <scope>NUCLEOTIDE SEQUENCE [LARGE SCALE GENOMIC DNA]</scope>
    <source>
        <strain evidence="3">CC-503</strain>
    </source>
</reference>
<feature type="compositionally biased region" description="Low complexity" evidence="1">
    <location>
        <begin position="144"/>
        <end position="157"/>
    </location>
</feature>
<accession>A0A2K3E2W9</accession>
<dbReference type="PaxDb" id="3055-EDP07409"/>
<feature type="region of interest" description="Disordered" evidence="1">
    <location>
        <begin position="1"/>
        <end position="178"/>
    </location>
</feature>
<keyword evidence="3" id="KW-1185">Reference proteome</keyword>
<gene>
    <name evidence="2" type="ORF">CHLRE_02g109333v5</name>
</gene>
<sequence length="178" mass="18248">MAKLAGNWPRSAPSQQQQQQQAPVSPARPAAAAAAIAAAGGVRQAQASPNAAGNQRLPTLAASPTEQRGLPMGRPSLNDIQREIERMEAQLLQGRPGPGSAGRPASRRQLSALSNSTPSAPRSYDLHISPGQNQMSPSLQQIQAASNPGPAPASGPAQMVSSAGGRDLRKQQSMGLGA</sequence>
<dbReference type="ExpressionAtlas" id="A0A2K3E2W9">
    <property type="expression patterns" value="baseline"/>
</dbReference>
<protein>
    <submittedName>
        <fullName evidence="2">Uncharacterized protein</fullName>
    </submittedName>
</protein>
<dbReference type="AlphaFoldDB" id="A0A2K3E2W9"/>
<evidence type="ECO:0000313" key="2">
    <source>
        <dbReference type="EMBL" id="PNW87107.1"/>
    </source>
</evidence>
<dbReference type="InParanoid" id="A0A2K3E2W9"/>
<dbReference type="EMBL" id="CM008963">
    <property type="protein sequence ID" value="PNW87107.1"/>
    <property type="molecule type" value="Genomic_DNA"/>
</dbReference>
<dbReference type="RefSeq" id="XP_042927486.1">
    <property type="nucleotide sequence ID" value="XM_043059852.1"/>
</dbReference>
<dbReference type="Gramene" id="PNW87107">
    <property type="protein sequence ID" value="PNW87107"/>
    <property type="gene ID" value="CHLRE_02g109333v5"/>
</dbReference>
<feature type="compositionally biased region" description="Low complexity" evidence="1">
    <location>
        <begin position="11"/>
        <end position="48"/>
    </location>
</feature>
<feature type="compositionally biased region" description="Polar residues" evidence="1">
    <location>
        <begin position="109"/>
        <end position="120"/>
    </location>
</feature>
<proteinExistence type="predicted"/>
<name>A0A2K3E2W9_CHLRE</name>
<feature type="compositionally biased region" description="Polar residues" evidence="1">
    <location>
        <begin position="49"/>
        <end position="66"/>
    </location>
</feature>
<dbReference type="GeneID" id="66052458"/>
<dbReference type="Proteomes" id="UP000006906">
    <property type="component" value="Chromosome 2"/>
</dbReference>
<organism evidence="2 3">
    <name type="scientific">Chlamydomonas reinhardtii</name>
    <name type="common">Chlamydomonas smithii</name>
    <dbReference type="NCBI Taxonomy" id="3055"/>
    <lineage>
        <taxon>Eukaryota</taxon>
        <taxon>Viridiplantae</taxon>
        <taxon>Chlorophyta</taxon>
        <taxon>core chlorophytes</taxon>
        <taxon>Chlorophyceae</taxon>
        <taxon>CS clade</taxon>
        <taxon>Chlamydomonadales</taxon>
        <taxon>Chlamydomonadaceae</taxon>
        <taxon>Chlamydomonas</taxon>
    </lineage>
</organism>
<dbReference type="KEGG" id="cre:CHLRE_02g109333v5"/>